<evidence type="ECO:0000313" key="2">
    <source>
        <dbReference type="EMBL" id="KAJ8408860.1"/>
    </source>
</evidence>
<proteinExistence type="predicted"/>
<sequence>MMIRGKATKQHGGEKQAQAGTRRSSVGMWPCFQCSGEHQPWQCPAYGKECHFCSMKNHFSRVCRQQRQPKVYGIKKDDGSSDTSGEFFVGSVGLTGERYLFSQWPRHCF</sequence>
<gene>
    <name evidence="2" type="ORF">AAFF_G00246780</name>
</gene>
<evidence type="ECO:0000256" key="1">
    <source>
        <dbReference type="SAM" id="MobiDB-lite"/>
    </source>
</evidence>
<dbReference type="AlphaFoldDB" id="A0AAD7SU61"/>
<dbReference type="Gene3D" id="4.10.60.10">
    <property type="entry name" value="Zinc finger, CCHC-type"/>
    <property type="match status" value="1"/>
</dbReference>
<dbReference type="Proteomes" id="UP001221898">
    <property type="component" value="Unassembled WGS sequence"/>
</dbReference>
<reference evidence="2" key="1">
    <citation type="journal article" date="2023" name="Science">
        <title>Genome structures resolve the early diversification of teleost fishes.</title>
        <authorList>
            <person name="Parey E."/>
            <person name="Louis A."/>
            <person name="Montfort J."/>
            <person name="Bouchez O."/>
            <person name="Roques C."/>
            <person name="Iampietro C."/>
            <person name="Lluch J."/>
            <person name="Castinel A."/>
            <person name="Donnadieu C."/>
            <person name="Desvignes T."/>
            <person name="Floi Bucao C."/>
            <person name="Jouanno E."/>
            <person name="Wen M."/>
            <person name="Mejri S."/>
            <person name="Dirks R."/>
            <person name="Jansen H."/>
            <person name="Henkel C."/>
            <person name="Chen W.J."/>
            <person name="Zahm M."/>
            <person name="Cabau C."/>
            <person name="Klopp C."/>
            <person name="Thompson A.W."/>
            <person name="Robinson-Rechavi M."/>
            <person name="Braasch I."/>
            <person name="Lecointre G."/>
            <person name="Bobe J."/>
            <person name="Postlethwait J.H."/>
            <person name="Berthelot C."/>
            <person name="Roest Crollius H."/>
            <person name="Guiguen Y."/>
        </authorList>
    </citation>
    <scope>NUCLEOTIDE SEQUENCE</scope>
    <source>
        <strain evidence="2">NC1722</strain>
    </source>
</reference>
<comment type="caution">
    <text evidence="2">The sequence shown here is derived from an EMBL/GenBank/DDBJ whole genome shotgun (WGS) entry which is preliminary data.</text>
</comment>
<protein>
    <submittedName>
        <fullName evidence="2">Uncharacterized protein</fullName>
    </submittedName>
</protein>
<feature type="region of interest" description="Disordered" evidence="1">
    <location>
        <begin position="1"/>
        <end position="24"/>
    </location>
</feature>
<dbReference type="EMBL" id="JAINUG010000033">
    <property type="protein sequence ID" value="KAJ8408860.1"/>
    <property type="molecule type" value="Genomic_DNA"/>
</dbReference>
<name>A0AAD7SU61_9TELE</name>
<accession>A0AAD7SU61</accession>
<evidence type="ECO:0000313" key="3">
    <source>
        <dbReference type="Proteomes" id="UP001221898"/>
    </source>
</evidence>
<organism evidence="2 3">
    <name type="scientific">Aldrovandia affinis</name>
    <dbReference type="NCBI Taxonomy" id="143900"/>
    <lineage>
        <taxon>Eukaryota</taxon>
        <taxon>Metazoa</taxon>
        <taxon>Chordata</taxon>
        <taxon>Craniata</taxon>
        <taxon>Vertebrata</taxon>
        <taxon>Euteleostomi</taxon>
        <taxon>Actinopterygii</taxon>
        <taxon>Neopterygii</taxon>
        <taxon>Teleostei</taxon>
        <taxon>Notacanthiformes</taxon>
        <taxon>Halosauridae</taxon>
        <taxon>Aldrovandia</taxon>
    </lineage>
</organism>
<keyword evidence="3" id="KW-1185">Reference proteome</keyword>